<dbReference type="PROSITE" id="PS50089">
    <property type="entry name" value="ZF_RING_2"/>
    <property type="match status" value="1"/>
</dbReference>
<dbReference type="Pfam" id="PF26084">
    <property type="entry name" value="PWI_Topors"/>
    <property type="match status" value="1"/>
</dbReference>
<feature type="compositionally biased region" description="Low complexity" evidence="8">
    <location>
        <begin position="504"/>
        <end position="516"/>
    </location>
</feature>
<dbReference type="SMART" id="SM00184">
    <property type="entry name" value="RING"/>
    <property type="match status" value="1"/>
</dbReference>
<evidence type="ECO:0000256" key="4">
    <source>
        <dbReference type="ARBA" id="ARBA00022723"/>
    </source>
</evidence>
<dbReference type="SUPFAM" id="SSF57850">
    <property type="entry name" value="RING/U-box"/>
    <property type="match status" value="1"/>
</dbReference>
<dbReference type="InterPro" id="IPR001841">
    <property type="entry name" value="Znf_RING"/>
</dbReference>
<reference evidence="10" key="2">
    <citation type="submission" date="2022-10" db="EMBL/GenBank/DDBJ databases">
        <authorList>
            <consortium name="ENA_rothamsted_submissions"/>
            <consortium name="culmorum"/>
            <person name="King R."/>
        </authorList>
    </citation>
    <scope>NUCLEOTIDE SEQUENCE</scope>
</reference>
<feature type="region of interest" description="Disordered" evidence="8">
    <location>
        <begin position="401"/>
        <end position="526"/>
    </location>
</feature>
<keyword evidence="5 7" id="KW-0863">Zinc-finger</keyword>
<keyword evidence="3" id="KW-0808">Transferase</keyword>
<keyword evidence="11" id="KW-1185">Reference proteome</keyword>
<evidence type="ECO:0000256" key="3">
    <source>
        <dbReference type="ARBA" id="ARBA00022679"/>
    </source>
</evidence>
<comment type="catalytic activity">
    <reaction evidence="1">
        <text>S-ubiquitinyl-[E2 ubiquitin-conjugating enzyme]-L-cysteine + [acceptor protein]-L-lysine = [E2 ubiquitin-conjugating enzyme]-L-cysteine + N(6)-ubiquitinyl-[acceptor protein]-L-lysine.</text>
        <dbReference type="EC" id="2.3.2.27"/>
    </reaction>
</comment>
<evidence type="ECO:0000256" key="2">
    <source>
        <dbReference type="ARBA" id="ARBA00012483"/>
    </source>
</evidence>
<organism evidence="10 11">
    <name type="scientific">Aphis gossypii</name>
    <name type="common">Cotton aphid</name>
    <dbReference type="NCBI Taxonomy" id="80765"/>
    <lineage>
        <taxon>Eukaryota</taxon>
        <taxon>Metazoa</taxon>
        <taxon>Ecdysozoa</taxon>
        <taxon>Arthropoda</taxon>
        <taxon>Hexapoda</taxon>
        <taxon>Insecta</taxon>
        <taxon>Pterygota</taxon>
        <taxon>Neoptera</taxon>
        <taxon>Paraneoptera</taxon>
        <taxon>Hemiptera</taxon>
        <taxon>Sternorrhyncha</taxon>
        <taxon>Aphidomorpha</taxon>
        <taxon>Aphidoidea</taxon>
        <taxon>Aphididae</taxon>
        <taxon>Aphidini</taxon>
        <taxon>Aphis</taxon>
        <taxon>Aphis</taxon>
    </lineage>
</organism>
<dbReference type="EC" id="2.3.2.27" evidence="2"/>
<dbReference type="AlphaFoldDB" id="A0A9P0IZT7"/>
<evidence type="ECO:0000256" key="1">
    <source>
        <dbReference type="ARBA" id="ARBA00000900"/>
    </source>
</evidence>
<sequence length="537" mass="61922">MSLIIKSESDVVELSSDEESITLPRNRLPNPRDRSSSPDTQCSICLDGLTNKCYTNSCWHLFCFECLKRWSTSEPTCPLCKKRFESIFHSFDDQGDHQIYDVPPRYITDPVIPRLMVRPMTDLTDASHINSIFRVNFYMDIVRRNVRGNDMGLLANLYDRNNLENGRFYDANLDTTYSSQLMGQAARIQVYIENAWAQPLPDLSGRFRDCSSDFFRNNPAQVHRLQPFILRDIIAIRESARIEGEPMDMSDNNVCIVTHLIMRSLTAYEIREGFMVNILRPFLHWRASHFCHELYNFANSPYDIVGYDRNVQFSLRTRTSPPPDQLPELNENASNFLSEYVPSSEILLENPNRVIGETIVLDSDNEEPQLPILEVIVVSSSGDDSDVEILSHSFRPIESLDSASIDQPSTSTGIRDSLDRPNNRYNLRRRRLQSVQSRYPFRARRRPIVDSSSSDEESIITTRSSETDRMKSRDINNKKKIKSKKKKIEKKKVNNDSRSEFRSINRNRSYSESSSSGDTDVRPNNNFIHADISDIVL</sequence>
<evidence type="ECO:0000256" key="6">
    <source>
        <dbReference type="ARBA" id="ARBA00022833"/>
    </source>
</evidence>
<evidence type="ECO:0000313" key="11">
    <source>
        <dbReference type="Proteomes" id="UP001154329"/>
    </source>
</evidence>
<evidence type="ECO:0000313" key="10">
    <source>
        <dbReference type="EMBL" id="CAH1723197.1"/>
    </source>
</evidence>
<dbReference type="Pfam" id="PF13639">
    <property type="entry name" value="zf-RING_2"/>
    <property type="match status" value="1"/>
</dbReference>
<feature type="domain" description="RING-type" evidence="9">
    <location>
        <begin position="42"/>
        <end position="81"/>
    </location>
</feature>
<feature type="region of interest" description="Disordered" evidence="8">
    <location>
        <begin position="16"/>
        <end position="40"/>
    </location>
</feature>
<evidence type="ECO:0000256" key="8">
    <source>
        <dbReference type="SAM" id="MobiDB-lite"/>
    </source>
</evidence>
<dbReference type="InterPro" id="IPR058745">
    <property type="entry name" value="PWI_Topors"/>
</dbReference>
<dbReference type="EMBL" id="OU899035">
    <property type="protein sequence ID" value="CAH1723197.1"/>
    <property type="molecule type" value="Genomic_DNA"/>
</dbReference>
<evidence type="ECO:0000256" key="7">
    <source>
        <dbReference type="PROSITE-ProRule" id="PRU00175"/>
    </source>
</evidence>
<keyword evidence="6" id="KW-0862">Zinc</keyword>
<dbReference type="InterPro" id="IPR013083">
    <property type="entry name" value="Znf_RING/FYVE/PHD"/>
</dbReference>
<evidence type="ECO:0000256" key="5">
    <source>
        <dbReference type="ARBA" id="ARBA00022771"/>
    </source>
</evidence>
<dbReference type="GO" id="GO:0061630">
    <property type="term" value="F:ubiquitin protein ligase activity"/>
    <property type="evidence" value="ECO:0007669"/>
    <property type="project" value="UniProtKB-EC"/>
</dbReference>
<gene>
    <name evidence="10" type="ORF">APHIGO_LOCUS5069</name>
</gene>
<evidence type="ECO:0000259" key="9">
    <source>
        <dbReference type="PROSITE" id="PS50089"/>
    </source>
</evidence>
<dbReference type="Proteomes" id="UP001154329">
    <property type="component" value="Chromosome 2"/>
</dbReference>
<feature type="compositionally biased region" description="Basic residues" evidence="8">
    <location>
        <begin position="478"/>
        <end position="490"/>
    </location>
</feature>
<protein>
    <recommendedName>
        <fullName evidence="2">RING-type E3 ubiquitin transferase</fullName>
        <ecNumber evidence="2">2.3.2.27</ecNumber>
    </recommendedName>
</protein>
<keyword evidence="4" id="KW-0479">Metal-binding</keyword>
<proteinExistence type="predicted"/>
<dbReference type="InterPro" id="IPR017907">
    <property type="entry name" value="Znf_RING_CS"/>
</dbReference>
<dbReference type="GO" id="GO:0006513">
    <property type="term" value="P:protein monoubiquitination"/>
    <property type="evidence" value="ECO:0007669"/>
    <property type="project" value="TreeGrafter"/>
</dbReference>
<accession>A0A9P0IZT7</accession>
<reference evidence="10" key="1">
    <citation type="submission" date="2022-02" db="EMBL/GenBank/DDBJ databases">
        <authorList>
            <person name="King R."/>
        </authorList>
    </citation>
    <scope>NUCLEOTIDE SEQUENCE</scope>
</reference>
<dbReference type="PANTHER" id="PTHR46077:SF5">
    <property type="entry name" value="RING-TYPE DOMAIN-CONTAINING PROTEIN"/>
    <property type="match status" value="1"/>
</dbReference>
<dbReference type="CDD" id="cd16574">
    <property type="entry name" value="RING-HC_Topors"/>
    <property type="match status" value="1"/>
</dbReference>
<dbReference type="GO" id="GO:0008270">
    <property type="term" value="F:zinc ion binding"/>
    <property type="evidence" value="ECO:0007669"/>
    <property type="project" value="UniProtKB-KW"/>
</dbReference>
<dbReference type="PROSITE" id="PS00518">
    <property type="entry name" value="ZF_RING_1"/>
    <property type="match status" value="1"/>
</dbReference>
<feature type="compositionally biased region" description="Basic and acidic residues" evidence="8">
    <location>
        <begin position="465"/>
        <end position="477"/>
    </location>
</feature>
<name>A0A9P0IZT7_APHGO</name>
<feature type="compositionally biased region" description="Basic and acidic residues" evidence="8">
    <location>
        <begin position="491"/>
        <end position="503"/>
    </location>
</feature>
<dbReference type="Gene3D" id="3.30.40.10">
    <property type="entry name" value="Zinc/RING finger domain, C3HC4 (zinc finger)"/>
    <property type="match status" value="1"/>
</dbReference>
<dbReference type="InterPro" id="IPR058746">
    <property type="entry name" value="Znf_RING-type_Topors"/>
</dbReference>
<dbReference type="PANTHER" id="PTHR46077">
    <property type="entry name" value="E3 UBIQUITIN-PROTEIN LIGASE TOPORS"/>
    <property type="match status" value="1"/>
</dbReference>
<feature type="compositionally biased region" description="Polar residues" evidence="8">
    <location>
        <begin position="401"/>
        <end position="414"/>
    </location>
</feature>
<dbReference type="GO" id="GO:0000209">
    <property type="term" value="P:protein polyubiquitination"/>
    <property type="evidence" value="ECO:0007669"/>
    <property type="project" value="TreeGrafter"/>
</dbReference>